<feature type="region of interest" description="Disordered" evidence="1">
    <location>
        <begin position="1"/>
        <end position="28"/>
    </location>
</feature>
<evidence type="ECO:0000256" key="1">
    <source>
        <dbReference type="SAM" id="MobiDB-lite"/>
    </source>
</evidence>
<dbReference type="Proteomes" id="UP000474159">
    <property type="component" value="Unassembled WGS sequence"/>
</dbReference>
<feature type="compositionally biased region" description="Basic and acidic residues" evidence="1">
    <location>
        <begin position="221"/>
        <end position="232"/>
    </location>
</feature>
<feature type="region of interest" description="Disordered" evidence="1">
    <location>
        <begin position="221"/>
        <end position="256"/>
    </location>
</feature>
<organism evidence="3 4">
    <name type="scientific">Methylobacterium soli</name>
    <dbReference type="NCBI Taxonomy" id="553447"/>
    <lineage>
        <taxon>Bacteria</taxon>
        <taxon>Pseudomonadati</taxon>
        <taxon>Pseudomonadota</taxon>
        <taxon>Alphaproteobacteria</taxon>
        <taxon>Hyphomicrobiales</taxon>
        <taxon>Methylobacteriaceae</taxon>
        <taxon>Methylobacterium</taxon>
    </lineage>
</organism>
<feature type="compositionally biased region" description="Basic residues" evidence="1">
    <location>
        <begin position="19"/>
        <end position="28"/>
    </location>
</feature>
<feature type="transmembrane region" description="Helical" evidence="2">
    <location>
        <begin position="40"/>
        <end position="58"/>
    </location>
</feature>
<evidence type="ECO:0000313" key="3">
    <source>
        <dbReference type="EMBL" id="KAB1077561.1"/>
    </source>
</evidence>
<dbReference type="RefSeq" id="WP_151001726.1">
    <property type="nucleotide sequence ID" value="NZ_VZZK01000020.1"/>
</dbReference>
<dbReference type="EMBL" id="VZZK01000020">
    <property type="protein sequence ID" value="KAB1077561.1"/>
    <property type="molecule type" value="Genomic_DNA"/>
</dbReference>
<dbReference type="OrthoDB" id="7873824at2"/>
<evidence type="ECO:0000256" key="2">
    <source>
        <dbReference type="SAM" id="Phobius"/>
    </source>
</evidence>
<name>A0A6L3SY32_9HYPH</name>
<comment type="caution">
    <text evidence="3">The sequence shown here is derived from an EMBL/GenBank/DDBJ whole genome shotgun (WGS) entry which is preliminary data.</text>
</comment>
<reference evidence="3 4" key="1">
    <citation type="submission" date="2019-09" db="EMBL/GenBank/DDBJ databases">
        <title>YIM 48816 draft genome.</title>
        <authorList>
            <person name="Jiang L."/>
        </authorList>
    </citation>
    <scope>NUCLEOTIDE SEQUENCE [LARGE SCALE GENOMIC DNA]</scope>
    <source>
        <strain evidence="3 4">YIM 48816</strain>
    </source>
</reference>
<accession>A0A6L3SY32</accession>
<proteinExistence type="predicted"/>
<keyword evidence="2" id="KW-0472">Membrane</keyword>
<protein>
    <submittedName>
        <fullName evidence="3">Lipopolysaccharide-assembly, LptC-related protein</fullName>
    </submittedName>
</protein>
<evidence type="ECO:0000313" key="4">
    <source>
        <dbReference type="Proteomes" id="UP000474159"/>
    </source>
</evidence>
<sequence>MQVVDAVETRGPAGGANPRRTRAHARARSHSAQVKTLRRLIPVAAGAAVLLLGAATLFNPFGTLAPSVAIGPVSLSGTKVRMENPRLSGFRKNERGYEVTADAALQDVRKPSLIELEAMRGHLATDDKGGIARIEAATGLFDTSRESLSLERDIRLWTDKGEEARLKSAAIDFKAGTVKSREAVTVTVPSGSVEADSLDVVDSGKVISFIGNVRTVFHAAEKPGKAGADGKTEGAGGADPSARIVTSAAEPADGHP</sequence>
<gene>
    <name evidence="3" type="ORF">F6X53_18725</name>
</gene>
<keyword evidence="4" id="KW-1185">Reference proteome</keyword>
<dbReference type="Gene3D" id="2.60.450.10">
    <property type="entry name" value="Lipopolysaccharide (LPS) transport protein A like domain"/>
    <property type="match status" value="1"/>
</dbReference>
<keyword evidence="2" id="KW-0812">Transmembrane</keyword>
<keyword evidence="2" id="KW-1133">Transmembrane helix</keyword>
<dbReference type="AlphaFoldDB" id="A0A6L3SY32"/>